<organism evidence="1 2">
    <name type="scientific">Chryseobacterium nakagawai</name>
    <dbReference type="NCBI Taxonomy" id="1241982"/>
    <lineage>
        <taxon>Bacteria</taxon>
        <taxon>Pseudomonadati</taxon>
        <taxon>Bacteroidota</taxon>
        <taxon>Flavobacteriia</taxon>
        <taxon>Flavobacteriales</taxon>
        <taxon>Weeksellaceae</taxon>
        <taxon>Chryseobacterium group</taxon>
        <taxon>Chryseobacterium</taxon>
    </lineage>
</organism>
<dbReference type="RefSeq" id="WP_123857183.1">
    <property type="nucleotide sequence ID" value="NZ_CP033923.1"/>
</dbReference>
<name>A0AAD0YIF6_CHRNA</name>
<proteinExistence type="predicted"/>
<evidence type="ECO:0000313" key="2">
    <source>
        <dbReference type="Proteomes" id="UP000278288"/>
    </source>
</evidence>
<accession>A0AAD0YIF6</accession>
<evidence type="ECO:0000313" key="1">
    <source>
        <dbReference type="EMBL" id="AZA90457.1"/>
    </source>
</evidence>
<keyword evidence="2" id="KW-1185">Reference proteome</keyword>
<dbReference type="KEGG" id="cnk:EG343_07415"/>
<protein>
    <submittedName>
        <fullName evidence="1">Uncharacterized protein</fullName>
    </submittedName>
</protein>
<dbReference type="Proteomes" id="UP000278288">
    <property type="component" value="Chromosome"/>
</dbReference>
<dbReference type="AlphaFoldDB" id="A0AAD0YIF6"/>
<gene>
    <name evidence="1" type="ORF">EG343_07415</name>
</gene>
<sequence>MSDQNYRAIKLLEYIKYKTVKRQVDPNVIEHLGFSGMGESDIYVSKDSDLVMPEGFTINFKLIRFNWASTAFDGAGNIINARKALYFEFSNGTNGLLKENWYKIFTRNGVEYRRYIFNSNFYKEQVQKDPNGVANWINTYDNQNYIESNDGGGDFPMSAVITIKNDDINRGRFEQFMKMSYTDWSVYFNNKLQRFLLNGEAGLFDFYPTQVIVSHLSKGTAGNVDNSKLIQVLQKIGHGWGNNIGELSGERRTRILLDILSQIKPENAKDIYDEFFNTPSEIFYNSLLGYMDEDYRIQFILMLLRLFYKQMSQQDLQAYENKIVNLKKDNILPFIKKGIKAPNAKTAVDIGPFPEIETSGSGILLKRVRFYTYKADDPSRKELLGTDNPFNHLQNKTYAFNEVIGALACFDNQDLGFMQLNVYPIPAFAFETFHKTTSSYYKFKDLINELAVSACIVFPYFRIVQLEAVASNIISLVFGGFGAVLTDDFKNYLNNLSNTPSDPHGYGKKFVLMYTLCSNFWVIKDLTIVAIENVKDLIDVENLLSIWGLLQTADSFKNGKQQHKEAFDEVIKTMDIMKLKYEIAKKKNKI</sequence>
<dbReference type="EMBL" id="CP033923">
    <property type="protein sequence ID" value="AZA90457.1"/>
    <property type="molecule type" value="Genomic_DNA"/>
</dbReference>
<reference evidence="1 2" key="1">
    <citation type="submission" date="2018-11" db="EMBL/GenBank/DDBJ databases">
        <title>Proposal to divide the Flavobacteriaceae and reorganize its genera based on Amino Acid Identity values calculated from whole genome sequences.</title>
        <authorList>
            <person name="Nicholson A.C."/>
            <person name="Gulvik C.A."/>
            <person name="Whitney A.M."/>
            <person name="Humrighouse B.W."/>
            <person name="Bell M."/>
            <person name="Holmes B."/>
            <person name="Steigerwalt A.G."/>
            <person name="Villarma A."/>
            <person name="Sheth M."/>
            <person name="Batra D."/>
            <person name="Pryor J."/>
            <person name="Bernardet J.-F."/>
            <person name="Hugo C."/>
            <person name="Kampfer P."/>
            <person name="Newman J."/>
            <person name="McQuiston J.R."/>
        </authorList>
    </citation>
    <scope>NUCLEOTIDE SEQUENCE [LARGE SCALE GENOMIC DNA]</scope>
    <source>
        <strain evidence="1 2">G0041</strain>
    </source>
</reference>